<evidence type="ECO:0000256" key="10">
    <source>
        <dbReference type="RuleBase" id="RU365087"/>
    </source>
</evidence>
<dbReference type="KEGG" id="ddt:AAY81_05530"/>
<evidence type="ECO:0000256" key="4">
    <source>
        <dbReference type="ARBA" id="ARBA00022692"/>
    </source>
</evidence>
<dbReference type="EMBL" id="FOEC01000009">
    <property type="protein sequence ID" value="SEO86639.1"/>
    <property type="molecule type" value="Genomic_DNA"/>
</dbReference>
<evidence type="ECO:0000256" key="9">
    <source>
        <dbReference type="ARBA" id="ARBA00025182"/>
    </source>
</evidence>
<dbReference type="GO" id="GO:0015450">
    <property type="term" value="F:protein-transporting ATPase activity"/>
    <property type="evidence" value="ECO:0007669"/>
    <property type="project" value="UniProtKB-UniRule"/>
</dbReference>
<keyword evidence="6 10" id="KW-1133">Transmembrane helix</keyword>
<evidence type="ECO:0000256" key="8">
    <source>
        <dbReference type="ARBA" id="ARBA00023136"/>
    </source>
</evidence>
<keyword evidence="5 10" id="KW-0653">Protein transport</keyword>
<evidence type="ECO:0000256" key="2">
    <source>
        <dbReference type="ARBA" id="ARBA00008445"/>
    </source>
</evidence>
<evidence type="ECO:0000256" key="3">
    <source>
        <dbReference type="ARBA" id="ARBA00022448"/>
    </source>
</evidence>
<accession>A0A172RYA6</accession>
<keyword evidence="7 10" id="KW-0811">Translocation</keyword>
<keyword evidence="4 10" id="KW-0812">Transmembrane</keyword>
<evidence type="ECO:0000313" key="12">
    <source>
        <dbReference type="Proteomes" id="UP000182975"/>
    </source>
</evidence>
<comment type="subcellular location">
    <subcellularLocation>
        <location evidence="10">Cell membrane</location>
        <topology evidence="10">Multi-pass membrane protein</topology>
    </subcellularLocation>
    <subcellularLocation>
        <location evidence="1">Membrane</location>
        <topology evidence="1">Multi-pass membrane protein</topology>
    </subcellularLocation>
</comment>
<evidence type="ECO:0000256" key="6">
    <source>
        <dbReference type="ARBA" id="ARBA00022989"/>
    </source>
</evidence>
<dbReference type="STRING" id="79604.AAY81_05530"/>
<reference evidence="12" key="1">
    <citation type="submission" date="2016-10" db="EMBL/GenBank/DDBJ databases">
        <authorList>
            <person name="Varghese N."/>
        </authorList>
    </citation>
    <scope>NUCLEOTIDE SEQUENCE [LARGE SCALE GENOMIC DNA]</scope>
    <source>
        <strain evidence="12">DSM 21843</strain>
    </source>
</reference>
<dbReference type="Proteomes" id="UP000182975">
    <property type="component" value="Unassembled WGS sequence"/>
</dbReference>
<keyword evidence="8 10" id="KW-0472">Membrane</keyword>
<name>A0A172RYA6_9ACTN</name>
<dbReference type="PATRIC" id="fig|79604.3.peg.1120"/>
<dbReference type="InterPro" id="IPR004692">
    <property type="entry name" value="SecG"/>
</dbReference>
<evidence type="ECO:0000256" key="1">
    <source>
        <dbReference type="ARBA" id="ARBA00004141"/>
    </source>
</evidence>
<evidence type="ECO:0000313" key="11">
    <source>
        <dbReference type="EMBL" id="SEO86639.1"/>
    </source>
</evidence>
<dbReference type="GO" id="GO:0005886">
    <property type="term" value="C:plasma membrane"/>
    <property type="evidence" value="ECO:0007669"/>
    <property type="project" value="UniProtKB-SubCell"/>
</dbReference>
<dbReference type="RefSeq" id="WP_066662419.1">
    <property type="nucleotide sequence ID" value="NZ_CP011402.1"/>
</dbReference>
<dbReference type="OrthoDB" id="4337190at2"/>
<gene>
    <name evidence="11" type="ORF">SAMN02910314_01422</name>
</gene>
<proteinExistence type="inferred from homology"/>
<comment type="function">
    <text evidence="9 10">Involved in protein export. Participates in an early event of protein translocation.</text>
</comment>
<dbReference type="PRINTS" id="PR01651">
    <property type="entry name" value="SECGEXPORT"/>
</dbReference>
<keyword evidence="10" id="KW-1003">Cell membrane</keyword>
<sequence>MNPLLILVIIALVISGAGLIVFIMLHSGKGTGISDAIASSLYSTSSGTSIIEKNLDRITIIFAVVFLISLILLMIIYPQGTIA</sequence>
<evidence type="ECO:0000256" key="5">
    <source>
        <dbReference type="ARBA" id="ARBA00022927"/>
    </source>
</evidence>
<keyword evidence="3 10" id="KW-0813">Transport</keyword>
<protein>
    <recommendedName>
        <fullName evidence="10">Protein-export membrane protein SecG</fullName>
    </recommendedName>
</protein>
<dbReference type="GO" id="GO:0009306">
    <property type="term" value="P:protein secretion"/>
    <property type="evidence" value="ECO:0007669"/>
    <property type="project" value="UniProtKB-UniRule"/>
</dbReference>
<evidence type="ECO:0000256" key="7">
    <source>
        <dbReference type="ARBA" id="ARBA00023010"/>
    </source>
</evidence>
<comment type="similarity">
    <text evidence="2 10">Belongs to the SecG family.</text>
</comment>
<organism evidence="11 12">
    <name type="scientific">Denitrobacterium detoxificans</name>
    <dbReference type="NCBI Taxonomy" id="79604"/>
    <lineage>
        <taxon>Bacteria</taxon>
        <taxon>Bacillati</taxon>
        <taxon>Actinomycetota</taxon>
        <taxon>Coriobacteriia</taxon>
        <taxon>Eggerthellales</taxon>
        <taxon>Eggerthellaceae</taxon>
        <taxon>Denitrobacterium</taxon>
    </lineage>
</organism>
<feature type="transmembrane region" description="Helical" evidence="10">
    <location>
        <begin position="58"/>
        <end position="77"/>
    </location>
</feature>
<dbReference type="NCBIfam" id="TIGR00810">
    <property type="entry name" value="secG"/>
    <property type="match status" value="1"/>
</dbReference>
<keyword evidence="12" id="KW-1185">Reference proteome</keyword>
<dbReference type="AlphaFoldDB" id="A0A172RYA6"/>
<feature type="transmembrane region" description="Helical" evidence="10">
    <location>
        <begin position="6"/>
        <end position="25"/>
    </location>
</feature>
<dbReference type="Pfam" id="PF03840">
    <property type="entry name" value="SecG"/>
    <property type="match status" value="1"/>
</dbReference>